<name>A0ABW4RW45_9ACTN</name>
<dbReference type="SUPFAM" id="SSF53597">
    <property type="entry name" value="Dihydrofolate reductase-like"/>
    <property type="match status" value="1"/>
</dbReference>
<reference evidence="10" key="1">
    <citation type="journal article" date="2019" name="Int. J. Syst. Evol. Microbiol.">
        <title>The Global Catalogue of Microorganisms (GCM) 10K type strain sequencing project: providing services to taxonomists for standard genome sequencing and annotation.</title>
        <authorList>
            <consortium name="The Broad Institute Genomics Platform"/>
            <consortium name="The Broad Institute Genome Sequencing Center for Infectious Disease"/>
            <person name="Wu L."/>
            <person name="Ma J."/>
        </authorList>
    </citation>
    <scope>NUCLEOTIDE SEQUENCE [LARGE SCALE GENOMIC DNA]</scope>
    <source>
        <strain evidence="10">CAIM 431</strain>
    </source>
</reference>
<keyword evidence="10" id="KW-1185">Reference proteome</keyword>
<comment type="similarity">
    <text evidence="2">Belongs to the dihydrofolate reductase family.</text>
</comment>
<dbReference type="Gene3D" id="3.40.430.10">
    <property type="entry name" value="Dihydrofolate Reductase, subunit A"/>
    <property type="match status" value="1"/>
</dbReference>
<dbReference type="InterPro" id="IPR000182">
    <property type="entry name" value="GNAT_dom"/>
</dbReference>
<gene>
    <name evidence="9" type="ORF">ACFSCS_09940</name>
</gene>
<dbReference type="EC" id="1.5.1.3" evidence="3"/>
<keyword evidence="5" id="KW-0521">NADP</keyword>
<proteinExistence type="inferred from homology"/>
<dbReference type="CDD" id="cd00209">
    <property type="entry name" value="DHFR"/>
    <property type="match status" value="1"/>
</dbReference>
<organism evidence="9 10">
    <name type="scientific">Luteococcus peritonei</name>
    <dbReference type="NCBI Taxonomy" id="88874"/>
    <lineage>
        <taxon>Bacteria</taxon>
        <taxon>Bacillati</taxon>
        <taxon>Actinomycetota</taxon>
        <taxon>Actinomycetes</taxon>
        <taxon>Propionibacteriales</taxon>
        <taxon>Propionibacteriaceae</taxon>
        <taxon>Luteococcus</taxon>
    </lineage>
</organism>
<dbReference type="InterPro" id="IPR001796">
    <property type="entry name" value="DHFR_dom"/>
</dbReference>
<evidence type="ECO:0000259" key="7">
    <source>
        <dbReference type="PROSITE" id="PS51186"/>
    </source>
</evidence>
<dbReference type="PROSITE" id="PS51186">
    <property type="entry name" value="GNAT"/>
    <property type="match status" value="1"/>
</dbReference>
<dbReference type="EMBL" id="JBHUFZ010000020">
    <property type="protein sequence ID" value="MFD1890496.1"/>
    <property type="molecule type" value="Genomic_DNA"/>
</dbReference>
<dbReference type="PROSITE" id="PS51330">
    <property type="entry name" value="DHFR_2"/>
    <property type="match status" value="1"/>
</dbReference>
<dbReference type="Pfam" id="PF13302">
    <property type="entry name" value="Acetyltransf_3"/>
    <property type="match status" value="1"/>
</dbReference>
<dbReference type="Pfam" id="PF00186">
    <property type="entry name" value="DHFR_1"/>
    <property type="match status" value="1"/>
</dbReference>
<evidence type="ECO:0000256" key="5">
    <source>
        <dbReference type="ARBA" id="ARBA00022857"/>
    </source>
</evidence>
<dbReference type="Proteomes" id="UP001597326">
    <property type="component" value="Unassembled WGS sequence"/>
</dbReference>
<dbReference type="GO" id="GO:0004146">
    <property type="term" value="F:dihydrofolate reductase activity"/>
    <property type="evidence" value="ECO:0007669"/>
    <property type="project" value="UniProtKB-EC"/>
</dbReference>
<evidence type="ECO:0000313" key="9">
    <source>
        <dbReference type="EMBL" id="MFD1890496.1"/>
    </source>
</evidence>
<dbReference type="PANTHER" id="PTHR48069">
    <property type="entry name" value="DIHYDROFOLATE REDUCTASE"/>
    <property type="match status" value="1"/>
</dbReference>
<feature type="domain" description="DHFR" evidence="8">
    <location>
        <begin position="2"/>
        <end position="169"/>
    </location>
</feature>
<keyword evidence="6 9" id="KW-0560">Oxidoreductase</keyword>
<feature type="domain" description="N-acetyltransferase" evidence="7">
    <location>
        <begin position="167"/>
        <end position="323"/>
    </location>
</feature>
<comment type="pathway">
    <text evidence="1">Cofactor biosynthesis; tetrahydrofolate biosynthesis; 5,6,7,8-tetrahydrofolate from 7,8-dihydrofolate: step 1/1.</text>
</comment>
<accession>A0ABW4RW45</accession>
<evidence type="ECO:0000256" key="1">
    <source>
        <dbReference type="ARBA" id="ARBA00004903"/>
    </source>
</evidence>
<evidence type="ECO:0000313" key="10">
    <source>
        <dbReference type="Proteomes" id="UP001597326"/>
    </source>
</evidence>
<evidence type="ECO:0000256" key="4">
    <source>
        <dbReference type="ARBA" id="ARBA00022563"/>
    </source>
</evidence>
<dbReference type="InterPro" id="IPR016181">
    <property type="entry name" value="Acyl_CoA_acyltransferase"/>
</dbReference>
<dbReference type="PANTHER" id="PTHR48069:SF3">
    <property type="entry name" value="DIHYDROFOLATE REDUCTASE"/>
    <property type="match status" value="1"/>
</dbReference>
<evidence type="ECO:0000256" key="6">
    <source>
        <dbReference type="ARBA" id="ARBA00023002"/>
    </source>
</evidence>
<evidence type="ECO:0000256" key="2">
    <source>
        <dbReference type="ARBA" id="ARBA00009539"/>
    </source>
</evidence>
<protein>
    <recommendedName>
        <fullName evidence="3">dihydrofolate reductase</fullName>
        <ecNumber evidence="3">1.5.1.3</ecNumber>
    </recommendedName>
</protein>
<dbReference type="RefSeq" id="WP_343873604.1">
    <property type="nucleotide sequence ID" value="NZ_BAAAIX010000017.1"/>
</dbReference>
<comment type="caution">
    <text evidence="9">The sequence shown here is derived from an EMBL/GenBank/DDBJ whole genome shotgun (WGS) entry which is preliminary data.</text>
</comment>
<evidence type="ECO:0000259" key="8">
    <source>
        <dbReference type="PROSITE" id="PS51330"/>
    </source>
</evidence>
<sequence length="323" mass="35940">MRVIAIAVVGRNGVIGDGHDQPFKFREDWERFKATTMGHPIIMGRHTQEAMGRYLPGRTTIVVSRDPEQIELSDADSAPSFAVGSVEFALELAESLDDVCFVGGGGQVYRNAWDFLTELDITEVHADGWGEVTFPEVDPTDWRLLSREPRGEFDFTRWFPITRSERLTMFPVAPTDLPDWARLHSADDLPVVDISRHEQGLAANIEHWLDDGLGYWLVRDRLTEAPKGVGGVRRSKENPDGTWSLYYRFVPEARQQGYAVEVARAAITSLKVVDPDAELRAALRPTNAAAIAVAEKIGLELVERASDPDGRKRLVFGGSVADL</sequence>
<dbReference type="SUPFAM" id="SSF55729">
    <property type="entry name" value="Acyl-CoA N-acyltransferases (Nat)"/>
    <property type="match status" value="1"/>
</dbReference>
<keyword evidence="4" id="KW-0554">One-carbon metabolism</keyword>
<dbReference type="InterPro" id="IPR012259">
    <property type="entry name" value="DHFR"/>
</dbReference>
<evidence type="ECO:0000256" key="3">
    <source>
        <dbReference type="ARBA" id="ARBA00012856"/>
    </source>
</evidence>
<dbReference type="Gene3D" id="3.40.630.30">
    <property type="match status" value="1"/>
</dbReference>
<dbReference type="InterPro" id="IPR024072">
    <property type="entry name" value="DHFR-like_dom_sf"/>
</dbReference>